<evidence type="ECO:0008006" key="4">
    <source>
        <dbReference type="Google" id="ProtNLM"/>
    </source>
</evidence>
<dbReference type="PANTHER" id="PTHR47331:SF1">
    <property type="entry name" value="GAG-LIKE PROTEIN"/>
    <property type="match status" value="1"/>
</dbReference>
<feature type="compositionally biased region" description="Low complexity" evidence="1">
    <location>
        <begin position="136"/>
        <end position="159"/>
    </location>
</feature>
<proteinExistence type="predicted"/>
<accession>A0AAV8VKK5</accession>
<comment type="caution">
    <text evidence="2">The sequence shown here is derived from an EMBL/GenBank/DDBJ whole genome shotgun (WGS) entry which is preliminary data.</text>
</comment>
<sequence>MSDNSESENVEPVLPVSKLTALKKKRGYVKGGLTRFQRFLNSDAELDAINLESRFKHFLTIWDKFEEVQSEIESLDSDYNENQEVREQFEGAFFSVQAQAKRLIAQAAGNVSHVIVEVGEDTISNGQNEQVNKDVSSPPSENNQSNNTTSTSNSRNSPSGHVSHASPTESGTRGDFNINTQPNISISSHIYTYNNNNPTMPVLNSVQLPIVDFPKFDGKFSEWSYYKNTFMSVVGQVPTLSPTQKFNYLRLSLRGEALDILRNLEISAENYETAWSLLIDEYENEVVLINQHIQAIFDFPCAKDVHSLKILLHSLNTHLRALSTFKQPVETWDRLLIPIVLSKVDNRTLKQWQDKVSIKELPTLQQLKDFINEKVKKAASYQKSNAEEAKNTRSSTRSFVSNNKITCKYCSASHYINQCASFLELTPEKRFQEVKSRNLCANCLKAGHSAKACKSSTCKTCQKKHHSLLHFTNPEQSNESKAEKPADTASKVTNVNSPSINTPNTSVNFNRSNQILLCTAIIQIKTMTGAFMKCRALLDNGSQSHLITCELADTLGLKRRQIDMSVVGINNSANKIKECVDVHIRSYYNSFGADINCLIVP</sequence>
<dbReference type="PANTHER" id="PTHR47331">
    <property type="entry name" value="PHD-TYPE DOMAIN-CONTAINING PROTEIN"/>
    <property type="match status" value="1"/>
</dbReference>
<dbReference type="Pfam" id="PF03564">
    <property type="entry name" value="DUF1759"/>
    <property type="match status" value="1"/>
</dbReference>
<dbReference type="InterPro" id="IPR005312">
    <property type="entry name" value="DUF1759"/>
</dbReference>
<evidence type="ECO:0000313" key="3">
    <source>
        <dbReference type="Proteomes" id="UP001159042"/>
    </source>
</evidence>
<organism evidence="2 3">
    <name type="scientific">Exocentrus adspersus</name>
    <dbReference type="NCBI Taxonomy" id="1586481"/>
    <lineage>
        <taxon>Eukaryota</taxon>
        <taxon>Metazoa</taxon>
        <taxon>Ecdysozoa</taxon>
        <taxon>Arthropoda</taxon>
        <taxon>Hexapoda</taxon>
        <taxon>Insecta</taxon>
        <taxon>Pterygota</taxon>
        <taxon>Neoptera</taxon>
        <taxon>Endopterygota</taxon>
        <taxon>Coleoptera</taxon>
        <taxon>Polyphaga</taxon>
        <taxon>Cucujiformia</taxon>
        <taxon>Chrysomeloidea</taxon>
        <taxon>Cerambycidae</taxon>
        <taxon>Lamiinae</taxon>
        <taxon>Acanthocinini</taxon>
        <taxon>Exocentrus</taxon>
    </lineage>
</organism>
<gene>
    <name evidence="2" type="ORF">NQ315_017429</name>
</gene>
<feature type="region of interest" description="Disordered" evidence="1">
    <location>
        <begin position="472"/>
        <end position="497"/>
    </location>
</feature>
<dbReference type="AlphaFoldDB" id="A0AAV8VKK5"/>
<protein>
    <recommendedName>
        <fullName evidence="4">Peptidase aspartic putative domain-containing protein</fullName>
    </recommendedName>
</protein>
<name>A0AAV8VKK5_9CUCU</name>
<keyword evidence="3" id="KW-1185">Reference proteome</keyword>
<dbReference type="EMBL" id="JANEYG010000065">
    <property type="protein sequence ID" value="KAJ8914719.1"/>
    <property type="molecule type" value="Genomic_DNA"/>
</dbReference>
<dbReference type="Proteomes" id="UP001159042">
    <property type="component" value="Unassembled WGS sequence"/>
</dbReference>
<evidence type="ECO:0000256" key="1">
    <source>
        <dbReference type="SAM" id="MobiDB-lite"/>
    </source>
</evidence>
<reference evidence="2 3" key="1">
    <citation type="journal article" date="2023" name="Insect Mol. Biol.">
        <title>Genome sequencing provides insights into the evolution of gene families encoding plant cell wall-degrading enzymes in longhorned beetles.</title>
        <authorList>
            <person name="Shin N.R."/>
            <person name="Okamura Y."/>
            <person name="Kirsch R."/>
            <person name="Pauchet Y."/>
        </authorList>
    </citation>
    <scope>NUCLEOTIDE SEQUENCE [LARGE SCALE GENOMIC DNA]</scope>
    <source>
        <strain evidence="2">EAD_L_NR</strain>
    </source>
</reference>
<feature type="compositionally biased region" description="Polar residues" evidence="1">
    <location>
        <begin position="123"/>
        <end position="135"/>
    </location>
</feature>
<feature type="compositionally biased region" description="Polar residues" evidence="1">
    <location>
        <begin position="165"/>
        <end position="179"/>
    </location>
</feature>
<feature type="region of interest" description="Disordered" evidence="1">
    <location>
        <begin position="123"/>
        <end position="179"/>
    </location>
</feature>
<evidence type="ECO:0000313" key="2">
    <source>
        <dbReference type="EMBL" id="KAJ8914719.1"/>
    </source>
</evidence>